<evidence type="ECO:0000313" key="2">
    <source>
        <dbReference type="EMBL" id="KAK0384496.1"/>
    </source>
</evidence>
<feature type="region of interest" description="Disordered" evidence="1">
    <location>
        <begin position="233"/>
        <end position="313"/>
    </location>
</feature>
<feature type="compositionally biased region" description="Basic and acidic residues" evidence="1">
    <location>
        <begin position="244"/>
        <end position="255"/>
    </location>
</feature>
<comment type="caution">
    <text evidence="2">The sequence shown here is derived from an EMBL/GenBank/DDBJ whole genome shotgun (WGS) entry which is preliminary data.</text>
</comment>
<feature type="compositionally biased region" description="Basic and acidic residues" evidence="1">
    <location>
        <begin position="85"/>
        <end position="95"/>
    </location>
</feature>
<protein>
    <submittedName>
        <fullName evidence="2">Uncharacterized protein</fullName>
    </submittedName>
</protein>
<feature type="compositionally biased region" description="Low complexity" evidence="1">
    <location>
        <begin position="270"/>
        <end position="288"/>
    </location>
</feature>
<dbReference type="AlphaFoldDB" id="A0AA39L4S9"/>
<keyword evidence="3" id="KW-1185">Reference proteome</keyword>
<feature type="compositionally biased region" description="Basic residues" evidence="1">
    <location>
        <begin position="163"/>
        <end position="173"/>
    </location>
</feature>
<reference evidence="2" key="1">
    <citation type="submission" date="2022-10" db="EMBL/GenBank/DDBJ databases">
        <title>Determination and structural analysis of whole genome sequence of Sarocladium strictum F4-1.</title>
        <authorList>
            <person name="Hu L."/>
            <person name="Jiang Y."/>
        </authorList>
    </citation>
    <scope>NUCLEOTIDE SEQUENCE</scope>
    <source>
        <strain evidence="2">F4-1</strain>
    </source>
</reference>
<feature type="compositionally biased region" description="Basic and acidic residues" evidence="1">
    <location>
        <begin position="290"/>
        <end position="302"/>
    </location>
</feature>
<dbReference type="Proteomes" id="UP001175261">
    <property type="component" value="Unassembled WGS sequence"/>
</dbReference>
<evidence type="ECO:0000256" key="1">
    <source>
        <dbReference type="SAM" id="MobiDB-lite"/>
    </source>
</evidence>
<feature type="region of interest" description="Disordered" evidence="1">
    <location>
        <begin position="204"/>
        <end position="223"/>
    </location>
</feature>
<organism evidence="2 3">
    <name type="scientific">Sarocladium strictum</name>
    <name type="common">Black bundle disease fungus</name>
    <name type="synonym">Acremonium strictum</name>
    <dbReference type="NCBI Taxonomy" id="5046"/>
    <lineage>
        <taxon>Eukaryota</taxon>
        <taxon>Fungi</taxon>
        <taxon>Dikarya</taxon>
        <taxon>Ascomycota</taxon>
        <taxon>Pezizomycotina</taxon>
        <taxon>Sordariomycetes</taxon>
        <taxon>Hypocreomycetidae</taxon>
        <taxon>Hypocreales</taxon>
        <taxon>Sarocladiaceae</taxon>
        <taxon>Sarocladium</taxon>
    </lineage>
</organism>
<evidence type="ECO:0000313" key="3">
    <source>
        <dbReference type="Proteomes" id="UP001175261"/>
    </source>
</evidence>
<feature type="compositionally biased region" description="Acidic residues" evidence="1">
    <location>
        <begin position="204"/>
        <end position="216"/>
    </location>
</feature>
<dbReference type="EMBL" id="JAPDFR010000008">
    <property type="protein sequence ID" value="KAK0384496.1"/>
    <property type="molecule type" value="Genomic_DNA"/>
</dbReference>
<feature type="region of interest" description="Disordered" evidence="1">
    <location>
        <begin position="1"/>
        <end position="173"/>
    </location>
</feature>
<proteinExistence type="predicted"/>
<name>A0AA39L4S9_SARSR</name>
<accession>A0AA39L4S9</accession>
<gene>
    <name evidence="2" type="ORF">NLU13_8582</name>
</gene>
<sequence length="313" mass="33787">MALSTHSTPKRKRGESESVTRSPLKFSFDGSLAQDSRDGSSSPRSKVAHRFRGLGLHEPDVGNGSGGGVAATPAGFASYDEEPDNTVKRQRHDEVIPDADEPPRVVSDLTDAQVSDAVGITDVDGKTVPQPDPVKDEQLETRAARDAEQAPELVPDTSPPKPLGKKRAGTPPLRVKKLLSKMGDSSKDVVDPVRAALTWHEDEITIYDPDDEDDDGTGINGVGFKPTAAIAHARAMKRRQQMAEYKRREESDARARRNQRRKSAFTSRHASAGSSSSPPGSQGDGAPPEDVDRSPRKVRFTDVEAPQVAITTK</sequence>
<feature type="compositionally biased region" description="Basic and acidic residues" evidence="1">
    <location>
        <begin position="133"/>
        <end position="148"/>
    </location>
</feature>